<dbReference type="GO" id="GO:0008198">
    <property type="term" value="F:ferrous iron binding"/>
    <property type="evidence" value="ECO:0007669"/>
    <property type="project" value="TreeGrafter"/>
</dbReference>
<evidence type="ECO:0000313" key="12">
    <source>
        <dbReference type="EMBL" id="WFG39627.1"/>
    </source>
</evidence>
<comment type="similarity">
    <text evidence="6">Belongs to the mannonate dehydratase family.</text>
</comment>
<dbReference type="Proteomes" id="UP001321249">
    <property type="component" value="Unassembled WGS sequence"/>
</dbReference>
<dbReference type="RefSeq" id="WP_342823522.1">
    <property type="nucleotide sequence ID" value="NZ_CP046146.1"/>
</dbReference>
<evidence type="ECO:0000256" key="9">
    <source>
        <dbReference type="ARBA" id="ARBA00023211"/>
    </source>
</evidence>
<dbReference type="GO" id="GO:0008927">
    <property type="term" value="F:mannonate dehydratase activity"/>
    <property type="evidence" value="ECO:0007669"/>
    <property type="project" value="UniProtKB-EC"/>
</dbReference>
<dbReference type="PANTHER" id="PTHR30387">
    <property type="entry name" value="MANNONATE DEHYDRATASE"/>
    <property type="match status" value="1"/>
</dbReference>
<dbReference type="EMBL" id="CP046147">
    <property type="protein sequence ID" value="WFG39627.1"/>
    <property type="molecule type" value="Genomic_DNA"/>
</dbReference>
<evidence type="ECO:0000256" key="1">
    <source>
        <dbReference type="ARBA" id="ARBA00001794"/>
    </source>
</evidence>
<evidence type="ECO:0000256" key="6">
    <source>
        <dbReference type="ARBA" id="ARBA00007389"/>
    </source>
</evidence>
<organism evidence="12 13">
    <name type="scientific">Candidatus Lucifugimonas marina</name>
    <dbReference type="NCBI Taxonomy" id="3038979"/>
    <lineage>
        <taxon>Bacteria</taxon>
        <taxon>Bacillati</taxon>
        <taxon>Chloroflexota</taxon>
        <taxon>Dehalococcoidia</taxon>
        <taxon>SAR202 cluster</taxon>
        <taxon>Candidatus Lucifugimonadales</taxon>
        <taxon>Candidatus Lucifugimonadaceae</taxon>
        <taxon>Candidatus Lucifugimonas</taxon>
    </lineage>
</organism>
<comment type="pathway">
    <text evidence="5">Carbohydrate metabolism; pentose and glucuronate interconversion.</text>
</comment>
<dbReference type="EC" id="4.2.1.8" evidence="7"/>
<proteinExistence type="inferred from homology"/>
<dbReference type="GO" id="GO:0042840">
    <property type="term" value="P:D-glucuronate catabolic process"/>
    <property type="evidence" value="ECO:0007669"/>
    <property type="project" value="TreeGrafter"/>
</dbReference>
<reference evidence="13" key="3">
    <citation type="submission" date="2023-06" db="EMBL/GenBank/DDBJ databases">
        <title>Pangenomics reveal diversification of enzyme families and niche specialization in globally abundant SAR202 bacteria.</title>
        <authorList>
            <person name="Saw J.H.W."/>
        </authorList>
    </citation>
    <scope>NUCLEOTIDE SEQUENCE [LARGE SCALE GENOMIC DNA]</scope>
    <source>
        <strain evidence="13">JH1073</strain>
    </source>
</reference>
<name>A0AAJ5ZDU9_9CHLR</name>
<dbReference type="Gene3D" id="3.20.20.150">
    <property type="entry name" value="Divalent-metal-dependent TIM barrel enzymes"/>
    <property type="match status" value="1"/>
</dbReference>
<dbReference type="Proteomes" id="UP001219901">
    <property type="component" value="Chromosome"/>
</dbReference>
<dbReference type="Pfam" id="PF03786">
    <property type="entry name" value="UxuA"/>
    <property type="match status" value="2"/>
</dbReference>
<evidence type="ECO:0000256" key="5">
    <source>
        <dbReference type="ARBA" id="ARBA00004892"/>
    </source>
</evidence>
<comment type="cofactor">
    <cofactor evidence="3">
        <name>Fe(2+)</name>
        <dbReference type="ChEBI" id="CHEBI:29033"/>
    </cofactor>
</comment>
<dbReference type="AlphaFoldDB" id="A0AAJ5ZDU9"/>
<reference evidence="13 14" key="1">
    <citation type="submission" date="2019-11" db="EMBL/GenBank/DDBJ databases">
        <authorList>
            <person name="Cho J.-C."/>
        </authorList>
    </citation>
    <scope>NUCLEOTIDE SEQUENCE [LARGE SCALE GENOMIC DNA]</scope>
    <source>
        <strain evidence="12 13">JH1073</strain>
        <strain evidence="11 14">JH702</strain>
    </source>
</reference>
<protein>
    <recommendedName>
        <fullName evidence="7">mannonate dehydratase</fullName>
        <ecNumber evidence="7">4.2.1.8</ecNumber>
    </recommendedName>
</protein>
<keyword evidence="8" id="KW-0408">Iron</keyword>
<keyword evidence="9" id="KW-0464">Manganese</keyword>
<dbReference type="PANTHER" id="PTHR30387:SF2">
    <property type="entry name" value="MANNONATE DEHYDRATASE"/>
    <property type="match status" value="1"/>
</dbReference>
<gene>
    <name evidence="11" type="ORF">GKO46_00875</name>
    <name evidence="12" type="ORF">GKO48_08350</name>
</gene>
<accession>A0AAJ5ZDU9</accession>
<evidence type="ECO:0000313" key="14">
    <source>
        <dbReference type="Proteomes" id="UP001321249"/>
    </source>
</evidence>
<dbReference type="GO" id="GO:0030145">
    <property type="term" value="F:manganese ion binding"/>
    <property type="evidence" value="ECO:0007669"/>
    <property type="project" value="TreeGrafter"/>
</dbReference>
<dbReference type="SUPFAM" id="SSF51658">
    <property type="entry name" value="Xylose isomerase-like"/>
    <property type="match status" value="1"/>
</dbReference>
<comment type="function">
    <text evidence="4">Catalyzes the dehydration of D-mannonate.</text>
</comment>
<evidence type="ECO:0000256" key="4">
    <source>
        <dbReference type="ARBA" id="ARBA00002713"/>
    </source>
</evidence>
<dbReference type="InterPro" id="IPR004628">
    <property type="entry name" value="Man_deHydtase"/>
</dbReference>
<dbReference type="EMBL" id="WMBE01000001">
    <property type="protein sequence ID" value="MDG0865625.1"/>
    <property type="molecule type" value="Genomic_DNA"/>
</dbReference>
<evidence type="ECO:0000313" key="11">
    <source>
        <dbReference type="EMBL" id="MDG0865625.1"/>
    </source>
</evidence>
<evidence type="ECO:0000313" key="13">
    <source>
        <dbReference type="Proteomes" id="UP001219901"/>
    </source>
</evidence>
<dbReference type="InterPro" id="IPR036237">
    <property type="entry name" value="Xyl_isomerase-like_sf"/>
</dbReference>
<keyword evidence="13" id="KW-1185">Reference proteome</keyword>
<evidence type="ECO:0000256" key="7">
    <source>
        <dbReference type="ARBA" id="ARBA00012927"/>
    </source>
</evidence>
<evidence type="ECO:0000256" key="2">
    <source>
        <dbReference type="ARBA" id="ARBA00001936"/>
    </source>
</evidence>
<comment type="cofactor">
    <cofactor evidence="2">
        <name>Mn(2+)</name>
        <dbReference type="ChEBI" id="CHEBI:29035"/>
    </cofactor>
</comment>
<keyword evidence="10" id="KW-0456">Lyase</keyword>
<comment type="catalytic activity">
    <reaction evidence="1">
        <text>D-mannonate = 2-dehydro-3-deoxy-D-gluconate + H2O</text>
        <dbReference type="Rhea" id="RHEA:20097"/>
        <dbReference type="ChEBI" id="CHEBI:15377"/>
        <dbReference type="ChEBI" id="CHEBI:17767"/>
        <dbReference type="ChEBI" id="CHEBI:57990"/>
        <dbReference type="EC" id="4.2.1.8"/>
    </reaction>
</comment>
<reference evidence="12" key="2">
    <citation type="journal article" date="2023" name="Nat. Commun.">
        <title>Cultivation of marine bacteria of the SAR202 clade.</title>
        <authorList>
            <person name="Lim Y."/>
            <person name="Seo J.H."/>
            <person name="Giovannoni S.J."/>
            <person name="Kang I."/>
            <person name="Cho J.C."/>
        </authorList>
    </citation>
    <scope>NUCLEOTIDE SEQUENCE</scope>
    <source>
        <strain evidence="12">JH1073</strain>
    </source>
</reference>
<evidence type="ECO:0000256" key="10">
    <source>
        <dbReference type="ARBA" id="ARBA00023239"/>
    </source>
</evidence>
<evidence type="ECO:0000256" key="3">
    <source>
        <dbReference type="ARBA" id="ARBA00001954"/>
    </source>
</evidence>
<sequence length="353" mass="39519">MVYDKVGISDSIKGQGHWPESDETPTLTLFLDDLSDRSLRRVKQLGVKGVSIAHLDTGGLETWTDENLKRHIDRVAEGDLEIRNVMFDPGERIIFGKDGRDDDIETIINAIQIAGRQGLPVMEYNFYAHRIVEGYKVVPGRGGSGLMDFNNDRIKDLPPLQGKEAISIDDLWENVTYYLKAVIPAAEAADVRLALHPNDPPAPISRGSGQIMGSVEGWKRLADIVPSPYNGITFDCGVTREMGHDPVEVCRYFGERDQINHVHFRNVVTRTPRLDYTEVWIDEGQVDMFAVMSELVRQKYPRLIYPEHPPQNDSDTEFPFNGISATTYTGFAYTVGYARAMMQASLATQAAGK</sequence>
<evidence type="ECO:0000256" key="8">
    <source>
        <dbReference type="ARBA" id="ARBA00023004"/>
    </source>
</evidence>